<keyword evidence="2" id="KW-0472">Membrane</keyword>
<feature type="region of interest" description="Disordered" evidence="1">
    <location>
        <begin position="196"/>
        <end position="216"/>
    </location>
</feature>
<proteinExistence type="predicted"/>
<sequence>MDARPVLIPIVSSVTCFPIVALAVICALRYRALRLRRKELQRRLRAGGMSTARLEIPGRGSERPSFYSHDSSSGDTSWRPSNGIDCDDPRGPSPAAQSSPSSGDNYFVDETVKGRPAGKRRSLASGNPCGCRRSSRAASVSAAAGLQLLEAPSPRSSTPRSTTPQTSSPPSSSPQSSRVRCGSVSFLVEPSFGREAVYDYGDDDDGAPACARRNAR</sequence>
<dbReference type="Proteomes" id="UP001321473">
    <property type="component" value="Unassembled WGS sequence"/>
</dbReference>
<feature type="transmembrane region" description="Helical" evidence="2">
    <location>
        <begin position="6"/>
        <end position="28"/>
    </location>
</feature>
<evidence type="ECO:0000256" key="2">
    <source>
        <dbReference type="SAM" id="Phobius"/>
    </source>
</evidence>
<feature type="region of interest" description="Disordered" evidence="1">
    <location>
        <begin position="149"/>
        <end position="181"/>
    </location>
</feature>
<organism evidence="3 4">
    <name type="scientific">Amblyomma americanum</name>
    <name type="common">Lone star tick</name>
    <dbReference type="NCBI Taxonomy" id="6943"/>
    <lineage>
        <taxon>Eukaryota</taxon>
        <taxon>Metazoa</taxon>
        <taxon>Ecdysozoa</taxon>
        <taxon>Arthropoda</taxon>
        <taxon>Chelicerata</taxon>
        <taxon>Arachnida</taxon>
        <taxon>Acari</taxon>
        <taxon>Parasitiformes</taxon>
        <taxon>Ixodida</taxon>
        <taxon>Ixodoidea</taxon>
        <taxon>Ixodidae</taxon>
        <taxon>Amblyomminae</taxon>
        <taxon>Amblyomma</taxon>
    </lineage>
</organism>
<comment type="caution">
    <text evidence="3">The sequence shown here is derived from an EMBL/GenBank/DDBJ whole genome shotgun (WGS) entry which is preliminary data.</text>
</comment>
<feature type="compositionally biased region" description="Low complexity" evidence="1">
    <location>
        <begin position="152"/>
        <end position="178"/>
    </location>
</feature>
<accession>A0AAQ4FHB4</accession>
<feature type="compositionally biased region" description="Low complexity" evidence="1">
    <location>
        <begin position="93"/>
        <end position="102"/>
    </location>
</feature>
<reference evidence="3 4" key="1">
    <citation type="journal article" date="2023" name="Arcadia Sci">
        <title>De novo assembly of a long-read Amblyomma americanum tick genome.</title>
        <authorList>
            <person name="Chou S."/>
            <person name="Poskanzer K.E."/>
            <person name="Rollins M."/>
            <person name="Thuy-Boun P.S."/>
        </authorList>
    </citation>
    <scope>NUCLEOTIDE SEQUENCE [LARGE SCALE GENOMIC DNA]</scope>
    <source>
        <strain evidence="3">F_SG_1</strain>
        <tissue evidence="3">Salivary glands</tissue>
    </source>
</reference>
<gene>
    <name evidence="3" type="ORF">V5799_007462</name>
</gene>
<protein>
    <submittedName>
        <fullName evidence="3">Uncharacterized protein</fullName>
    </submittedName>
</protein>
<name>A0AAQ4FHB4_AMBAM</name>
<keyword evidence="2" id="KW-1133">Transmembrane helix</keyword>
<keyword evidence="2" id="KW-0812">Transmembrane</keyword>
<keyword evidence="4" id="KW-1185">Reference proteome</keyword>
<feature type="compositionally biased region" description="Polar residues" evidence="1">
    <location>
        <begin position="68"/>
        <end position="80"/>
    </location>
</feature>
<dbReference type="EMBL" id="JARKHS020002928">
    <property type="protein sequence ID" value="KAK8786173.1"/>
    <property type="molecule type" value="Genomic_DNA"/>
</dbReference>
<evidence type="ECO:0000313" key="4">
    <source>
        <dbReference type="Proteomes" id="UP001321473"/>
    </source>
</evidence>
<evidence type="ECO:0000256" key="1">
    <source>
        <dbReference type="SAM" id="MobiDB-lite"/>
    </source>
</evidence>
<dbReference type="AlphaFoldDB" id="A0AAQ4FHB4"/>
<evidence type="ECO:0000313" key="3">
    <source>
        <dbReference type="EMBL" id="KAK8786173.1"/>
    </source>
</evidence>
<feature type="region of interest" description="Disordered" evidence="1">
    <location>
        <begin position="51"/>
        <end position="131"/>
    </location>
</feature>